<dbReference type="InterPro" id="IPR012677">
    <property type="entry name" value="Nucleotide-bd_a/b_plait_sf"/>
</dbReference>
<dbReference type="PANTHER" id="PTHR48025">
    <property type="entry name" value="OS02G0815200 PROTEIN"/>
    <property type="match status" value="1"/>
</dbReference>
<dbReference type="RefSeq" id="WP_135621713.1">
    <property type="nucleotide sequence ID" value="NZ_RQGD01000009.1"/>
</dbReference>
<dbReference type="InterPro" id="IPR050502">
    <property type="entry name" value="Euk_RNA-bind_prot"/>
</dbReference>
<dbReference type="EMBL" id="RQGD01000009">
    <property type="protein sequence ID" value="TGL62707.1"/>
    <property type="molecule type" value="Genomic_DNA"/>
</dbReference>
<dbReference type="Gene3D" id="3.30.70.330">
    <property type="match status" value="1"/>
</dbReference>
<evidence type="ECO:0000256" key="1">
    <source>
        <dbReference type="ARBA" id="ARBA00022884"/>
    </source>
</evidence>
<feature type="compositionally biased region" description="Polar residues" evidence="2">
    <location>
        <begin position="82"/>
        <end position="113"/>
    </location>
</feature>
<dbReference type="OrthoDB" id="345577at2"/>
<reference evidence="4" key="1">
    <citation type="journal article" date="2019" name="PLoS Negl. Trop. Dis.">
        <title>Revisiting the worldwide diversity of Leptospira species in the environment.</title>
        <authorList>
            <person name="Vincent A.T."/>
            <person name="Schiettekatte O."/>
            <person name="Bourhy P."/>
            <person name="Veyrier F.J."/>
            <person name="Picardeau M."/>
        </authorList>
    </citation>
    <scope>NUCLEOTIDE SEQUENCE [LARGE SCALE GENOMIC DNA]</scope>
    <source>
        <strain evidence="4">201702476</strain>
    </source>
</reference>
<evidence type="ECO:0000313" key="5">
    <source>
        <dbReference type="Proteomes" id="UP000297693"/>
    </source>
</evidence>
<feature type="domain" description="RRM" evidence="3">
    <location>
        <begin position="1"/>
        <end position="78"/>
    </location>
</feature>
<evidence type="ECO:0000313" key="4">
    <source>
        <dbReference type="EMBL" id="TGL62707.1"/>
    </source>
</evidence>
<gene>
    <name evidence="4" type="ORF">EHQ58_02240</name>
</gene>
<dbReference type="PANTHER" id="PTHR48025:SF1">
    <property type="entry name" value="RRM DOMAIN-CONTAINING PROTEIN"/>
    <property type="match status" value="1"/>
</dbReference>
<keyword evidence="1" id="KW-0694">RNA-binding</keyword>
<dbReference type="SUPFAM" id="SSF54928">
    <property type="entry name" value="RNA-binding domain, RBD"/>
    <property type="match status" value="1"/>
</dbReference>
<dbReference type="Proteomes" id="UP000297693">
    <property type="component" value="Unassembled WGS sequence"/>
</dbReference>
<dbReference type="InterPro" id="IPR035979">
    <property type="entry name" value="RBD_domain_sf"/>
</dbReference>
<protein>
    <submittedName>
        <fullName evidence="4">RNA-binding protein</fullName>
    </submittedName>
</protein>
<dbReference type="InterPro" id="IPR000504">
    <property type="entry name" value="RRM_dom"/>
</dbReference>
<organism evidence="4 5">
    <name type="scientific">Leptospira ognonensis</name>
    <dbReference type="NCBI Taxonomy" id="2484945"/>
    <lineage>
        <taxon>Bacteria</taxon>
        <taxon>Pseudomonadati</taxon>
        <taxon>Spirochaetota</taxon>
        <taxon>Spirochaetia</taxon>
        <taxon>Leptospirales</taxon>
        <taxon>Leptospiraceae</taxon>
        <taxon>Leptospira</taxon>
    </lineage>
</organism>
<comment type="caution">
    <text evidence="4">The sequence shown here is derived from an EMBL/GenBank/DDBJ whole genome shotgun (WGS) entry which is preliminary data.</text>
</comment>
<name>A0A4R9K7Y2_9LEPT</name>
<dbReference type="GO" id="GO:0003729">
    <property type="term" value="F:mRNA binding"/>
    <property type="evidence" value="ECO:0007669"/>
    <property type="project" value="TreeGrafter"/>
</dbReference>
<keyword evidence="5" id="KW-1185">Reference proteome</keyword>
<feature type="region of interest" description="Disordered" evidence="2">
    <location>
        <begin position="82"/>
        <end position="122"/>
    </location>
</feature>
<dbReference type="PROSITE" id="PS50102">
    <property type="entry name" value="RRM"/>
    <property type="match status" value="1"/>
</dbReference>
<dbReference type="SMART" id="SM00360">
    <property type="entry name" value="RRM"/>
    <property type="match status" value="1"/>
</dbReference>
<dbReference type="Pfam" id="PF00076">
    <property type="entry name" value="RRM_1"/>
    <property type="match status" value="1"/>
</dbReference>
<accession>A0A4R9K7Y2</accession>
<dbReference type="AlphaFoldDB" id="A0A4R9K7Y2"/>
<evidence type="ECO:0000256" key="2">
    <source>
        <dbReference type="SAM" id="MobiDB-lite"/>
    </source>
</evidence>
<sequence length="122" mass="12828">MKISIGNLPQTQTEDQLKALLSPFGTVSSVTIKRDKITKVSLGFGSAEMDEASALKAIEAINGKEIEGKKIVLVKQEDLANQHSNANTAKSSPMNQKSPFGKAPSTSGASTGVQRRGGQRGS</sequence>
<evidence type="ECO:0000259" key="3">
    <source>
        <dbReference type="PROSITE" id="PS50102"/>
    </source>
</evidence>
<proteinExistence type="predicted"/>